<comment type="subcellular location">
    <subcellularLocation>
        <location evidence="1">Golgi apparatus membrane</location>
        <topology evidence="1">Single-pass type II membrane protein</topology>
    </subcellularLocation>
</comment>
<evidence type="ECO:0000256" key="4">
    <source>
        <dbReference type="ARBA" id="ARBA00022679"/>
    </source>
</evidence>
<sequence length="349" mass="39724">MLYTKIPYLYMIYGIFAFLLIHVLLVIWGRFSDSWIESPVIIHWPPVDVQNIKCYSAVGNDALKSIEDPAFSPKTKSIFFHETSCRGGIDSRQACAVESAALVHPDWDVYLLFTSPVTEVMLKRSCLAKLLEYPNIKLARIHAYSYTRKTAVSRIVSEKLWKSKKAVQHCLDIMKMLTLSRFGGVSLDLDVLVTKPFNCLPSNWIAKESPYLLASGVMRFSKNAVGRNFTKKVLRQIASTYNVISWSYNGASAIERVLLRRCKEAMKRTGDCRGITIYGDELFYPIQMSNAHSLINEGTLPRVKGEPYTYCLWNLLTSALKVHQKSPFVELAKEVCPRIYEMYGDEFGV</sequence>
<organism evidence="9 10">
    <name type="scientific">Mythimna separata</name>
    <name type="common">Oriental armyworm</name>
    <name type="synonym">Pseudaletia separata</name>
    <dbReference type="NCBI Taxonomy" id="271217"/>
    <lineage>
        <taxon>Eukaryota</taxon>
        <taxon>Metazoa</taxon>
        <taxon>Ecdysozoa</taxon>
        <taxon>Arthropoda</taxon>
        <taxon>Hexapoda</taxon>
        <taxon>Insecta</taxon>
        <taxon>Pterygota</taxon>
        <taxon>Neoptera</taxon>
        <taxon>Endopterygota</taxon>
        <taxon>Lepidoptera</taxon>
        <taxon>Glossata</taxon>
        <taxon>Ditrysia</taxon>
        <taxon>Noctuoidea</taxon>
        <taxon>Noctuidae</taxon>
        <taxon>Noctuinae</taxon>
        <taxon>Hadenini</taxon>
        <taxon>Mythimna</taxon>
    </lineage>
</organism>
<evidence type="ECO:0000256" key="2">
    <source>
        <dbReference type="ARBA" id="ARBA00009003"/>
    </source>
</evidence>
<feature type="domain" description="Alpha 1,4-glycosyltransferase" evidence="8">
    <location>
        <begin position="225"/>
        <end position="342"/>
    </location>
</feature>
<evidence type="ECO:0000256" key="5">
    <source>
        <dbReference type="ARBA" id="ARBA00023034"/>
    </source>
</evidence>
<evidence type="ECO:0000256" key="7">
    <source>
        <dbReference type="SAM" id="Phobius"/>
    </source>
</evidence>
<accession>A0AAD8DY10</accession>
<dbReference type="GO" id="GO:0016758">
    <property type="term" value="F:hexosyltransferase activity"/>
    <property type="evidence" value="ECO:0007669"/>
    <property type="project" value="TreeGrafter"/>
</dbReference>
<dbReference type="Pfam" id="PF04488">
    <property type="entry name" value="Gly_transf_sug"/>
    <property type="match status" value="1"/>
</dbReference>
<protein>
    <recommendedName>
        <fullName evidence="8">Alpha 1,4-glycosyltransferase domain-containing protein</fullName>
    </recommendedName>
</protein>
<keyword evidence="6 7" id="KW-0472">Membrane</keyword>
<dbReference type="GO" id="GO:0000139">
    <property type="term" value="C:Golgi membrane"/>
    <property type="evidence" value="ECO:0007669"/>
    <property type="project" value="UniProtKB-SubCell"/>
</dbReference>
<dbReference type="InterPro" id="IPR007577">
    <property type="entry name" value="GlycoTrfase_DXD_sugar-bd_CS"/>
</dbReference>
<proteinExistence type="inferred from homology"/>
<evidence type="ECO:0000256" key="1">
    <source>
        <dbReference type="ARBA" id="ARBA00004323"/>
    </source>
</evidence>
<name>A0AAD8DY10_MYTSE</name>
<dbReference type="InterPro" id="IPR029044">
    <property type="entry name" value="Nucleotide-diphossugar_trans"/>
</dbReference>
<dbReference type="GO" id="GO:0006688">
    <property type="term" value="P:glycosphingolipid biosynthetic process"/>
    <property type="evidence" value="ECO:0007669"/>
    <property type="project" value="TreeGrafter"/>
</dbReference>
<keyword evidence="10" id="KW-1185">Reference proteome</keyword>
<keyword evidence="7" id="KW-1133">Transmembrane helix</keyword>
<evidence type="ECO:0000313" key="10">
    <source>
        <dbReference type="Proteomes" id="UP001231518"/>
    </source>
</evidence>
<keyword evidence="4" id="KW-0808">Transferase</keyword>
<dbReference type="PANTHER" id="PTHR12042">
    <property type="entry name" value="LACTOSYLCERAMIDE 4-ALPHA-GALACTOSYLTRANSFERASE ALPHA- 1,4-GALACTOSYLTRANSFERASE"/>
    <property type="match status" value="1"/>
</dbReference>
<evidence type="ECO:0000259" key="8">
    <source>
        <dbReference type="Pfam" id="PF04572"/>
    </source>
</evidence>
<dbReference type="Gene3D" id="3.90.550.20">
    <property type="match status" value="1"/>
</dbReference>
<dbReference type="Proteomes" id="UP001231518">
    <property type="component" value="Chromosome 9"/>
</dbReference>
<dbReference type="PANTHER" id="PTHR12042:SF21">
    <property type="entry name" value="ALPHA1,4-GALACTOSYLTRANSFERASE 1-RELATED"/>
    <property type="match status" value="1"/>
</dbReference>
<keyword evidence="5" id="KW-0333">Golgi apparatus</keyword>
<feature type="transmembrane region" description="Helical" evidence="7">
    <location>
        <begin position="6"/>
        <end position="28"/>
    </location>
</feature>
<dbReference type="InterPro" id="IPR007652">
    <property type="entry name" value="A1-4-GlycosylTfrase_dom"/>
</dbReference>
<dbReference type="AlphaFoldDB" id="A0AAD8DY10"/>
<dbReference type="SUPFAM" id="SSF53448">
    <property type="entry name" value="Nucleotide-diphospho-sugar transferases"/>
    <property type="match status" value="1"/>
</dbReference>
<dbReference type="EMBL" id="JARGEI010000006">
    <property type="protein sequence ID" value="KAJ8729844.1"/>
    <property type="molecule type" value="Genomic_DNA"/>
</dbReference>
<reference evidence="9" key="1">
    <citation type="submission" date="2023-03" db="EMBL/GenBank/DDBJ databases">
        <title>Chromosome-level genomes of two armyworms, Mythimna separata and Mythimna loreyi, provide insights into the biosynthesis and reception of sex pheromones.</title>
        <authorList>
            <person name="Zhao H."/>
        </authorList>
    </citation>
    <scope>NUCLEOTIDE SEQUENCE</scope>
    <source>
        <strain evidence="9">BeijingLab</strain>
        <tissue evidence="9">Pupa</tissue>
    </source>
</reference>
<evidence type="ECO:0000313" key="9">
    <source>
        <dbReference type="EMBL" id="KAJ8729844.1"/>
    </source>
</evidence>
<keyword evidence="7" id="KW-0812">Transmembrane</keyword>
<comment type="caution">
    <text evidence="9">The sequence shown here is derived from an EMBL/GenBank/DDBJ whole genome shotgun (WGS) entry which is preliminary data.</text>
</comment>
<keyword evidence="3" id="KW-0328">Glycosyltransferase</keyword>
<dbReference type="Pfam" id="PF04572">
    <property type="entry name" value="Gb3_synth"/>
    <property type="match status" value="1"/>
</dbReference>
<comment type="similarity">
    <text evidence="2">Belongs to the glycosyltransferase 32 family.</text>
</comment>
<gene>
    <name evidence="9" type="ORF">PYW07_016882</name>
</gene>
<evidence type="ECO:0000256" key="6">
    <source>
        <dbReference type="ARBA" id="ARBA00023136"/>
    </source>
</evidence>
<evidence type="ECO:0000256" key="3">
    <source>
        <dbReference type="ARBA" id="ARBA00022676"/>
    </source>
</evidence>
<dbReference type="InterPro" id="IPR051981">
    <property type="entry name" value="Glycosyltransf_32"/>
</dbReference>